<sequence length="109" mass="12281">KSGQSWSFIGDNSQNLGEIDLSPEEDLDNGQVRVSTNDLEIQQRGTKRKNAEDITLEDLHSSIEEQSRILTNLRKVVENKERASSMEHPVDVFFSSMAAVVKTFPPHLI</sequence>
<accession>A0A1B6H259</accession>
<feature type="compositionally biased region" description="Polar residues" evidence="1">
    <location>
        <begin position="1"/>
        <end position="16"/>
    </location>
</feature>
<feature type="non-terminal residue" evidence="2">
    <location>
        <position position="1"/>
    </location>
</feature>
<gene>
    <name evidence="2" type="ORF">g.50676</name>
</gene>
<protein>
    <submittedName>
        <fullName evidence="2">Uncharacterized protein</fullName>
    </submittedName>
</protein>
<evidence type="ECO:0000313" key="2">
    <source>
        <dbReference type="EMBL" id="JAS68772.1"/>
    </source>
</evidence>
<dbReference type="EMBL" id="GECZ01000997">
    <property type="protein sequence ID" value="JAS68772.1"/>
    <property type="molecule type" value="Transcribed_RNA"/>
</dbReference>
<evidence type="ECO:0000256" key="1">
    <source>
        <dbReference type="SAM" id="MobiDB-lite"/>
    </source>
</evidence>
<feature type="region of interest" description="Disordered" evidence="1">
    <location>
        <begin position="1"/>
        <end position="24"/>
    </location>
</feature>
<proteinExistence type="predicted"/>
<reference evidence="2" key="1">
    <citation type="submission" date="2015-11" db="EMBL/GenBank/DDBJ databases">
        <title>De novo transcriptome assembly of four potential Pierce s Disease insect vectors from Arizona vineyards.</title>
        <authorList>
            <person name="Tassone E.E."/>
        </authorList>
    </citation>
    <scope>NUCLEOTIDE SEQUENCE</scope>
</reference>
<feature type="non-terminal residue" evidence="2">
    <location>
        <position position="109"/>
    </location>
</feature>
<name>A0A1B6H259_9HEMI</name>
<organism evidence="2">
    <name type="scientific">Cuerna arida</name>
    <dbReference type="NCBI Taxonomy" id="1464854"/>
    <lineage>
        <taxon>Eukaryota</taxon>
        <taxon>Metazoa</taxon>
        <taxon>Ecdysozoa</taxon>
        <taxon>Arthropoda</taxon>
        <taxon>Hexapoda</taxon>
        <taxon>Insecta</taxon>
        <taxon>Pterygota</taxon>
        <taxon>Neoptera</taxon>
        <taxon>Paraneoptera</taxon>
        <taxon>Hemiptera</taxon>
        <taxon>Auchenorrhyncha</taxon>
        <taxon>Membracoidea</taxon>
        <taxon>Cicadellidae</taxon>
        <taxon>Cicadellinae</taxon>
        <taxon>Proconiini</taxon>
        <taxon>Cuerna</taxon>
    </lineage>
</organism>
<dbReference type="AlphaFoldDB" id="A0A1B6H259"/>